<feature type="compositionally biased region" description="Pro residues" evidence="1">
    <location>
        <begin position="298"/>
        <end position="309"/>
    </location>
</feature>
<dbReference type="Proteomes" id="UP001152024">
    <property type="component" value="Unassembled WGS sequence"/>
</dbReference>
<gene>
    <name evidence="3" type="ORF">NW768_003037</name>
</gene>
<organism evidence="3 4">
    <name type="scientific">Fusarium equiseti</name>
    <name type="common">Fusarium scirpi</name>
    <dbReference type="NCBI Taxonomy" id="61235"/>
    <lineage>
        <taxon>Eukaryota</taxon>
        <taxon>Fungi</taxon>
        <taxon>Dikarya</taxon>
        <taxon>Ascomycota</taxon>
        <taxon>Pezizomycotina</taxon>
        <taxon>Sordariomycetes</taxon>
        <taxon>Hypocreomycetidae</taxon>
        <taxon>Hypocreales</taxon>
        <taxon>Nectriaceae</taxon>
        <taxon>Fusarium</taxon>
        <taxon>Fusarium incarnatum-equiseti species complex</taxon>
    </lineage>
</organism>
<feature type="compositionally biased region" description="Polar residues" evidence="1">
    <location>
        <begin position="261"/>
        <end position="284"/>
    </location>
</feature>
<reference evidence="3" key="1">
    <citation type="submission" date="2022-09" db="EMBL/GenBank/DDBJ databases">
        <title>Fusarium specimens isolated from Avocado Roots.</title>
        <authorList>
            <person name="Stajich J."/>
            <person name="Roper C."/>
            <person name="Heimlech-Rivalta G."/>
        </authorList>
    </citation>
    <scope>NUCLEOTIDE SEQUENCE</scope>
    <source>
        <strain evidence="3">CF00095</strain>
    </source>
</reference>
<dbReference type="CDD" id="cd12087">
    <property type="entry name" value="TM_EGFR-like"/>
    <property type="match status" value="1"/>
</dbReference>
<evidence type="ECO:0000313" key="3">
    <source>
        <dbReference type="EMBL" id="KAJ4137450.1"/>
    </source>
</evidence>
<sequence>MMTESAQTSPGGPLRLDHAVSMVTELAALDERDVIHGRQIYQDCGFFQYDDNPTWQTWLCVDTSSSTTTTCKTINDNFGCFTWMPTTCFASTESSRCNSLDKKQLCCTDPTFAECLVAKKTVGTETITAHVCANQVIEVSIYESTDLSTSTVDEETSSEETSREGTSSTGTGSSSSIEIIIQTQMPTLYLVPAPGKDAESNNTPVGPIVGGFIGGLALIAFVGLGVWFILRKTHNSGTVPSHGHYHPQSQSSPNHDYASPGSASPQYNHPPMASTQGNESQHFSNLPYMASPQIAELPSPPTRPKTPEL</sequence>
<feature type="region of interest" description="Disordered" evidence="1">
    <location>
        <begin position="148"/>
        <end position="176"/>
    </location>
</feature>
<protein>
    <submittedName>
        <fullName evidence="3">Uncharacterized protein</fullName>
    </submittedName>
</protein>
<comment type="caution">
    <text evidence="3">The sequence shown here is derived from an EMBL/GenBank/DDBJ whole genome shotgun (WGS) entry which is preliminary data.</text>
</comment>
<feature type="compositionally biased region" description="Low complexity" evidence="1">
    <location>
        <begin position="164"/>
        <end position="176"/>
    </location>
</feature>
<keyword evidence="2" id="KW-0472">Membrane</keyword>
<evidence type="ECO:0000313" key="4">
    <source>
        <dbReference type="Proteomes" id="UP001152024"/>
    </source>
</evidence>
<keyword evidence="4" id="KW-1185">Reference proteome</keyword>
<accession>A0ABQ8RLJ0</accession>
<proteinExistence type="predicted"/>
<name>A0ABQ8RLJ0_FUSEQ</name>
<feature type="transmembrane region" description="Helical" evidence="2">
    <location>
        <begin position="208"/>
        <end position="230"/>
    </location>
</feature>
<evidence type="ECO:0000256" key="1">
    <source>
        <dbReference type="SAM" id="MobiDB-lite"/>
    </source>
</evidence>
<evidence type="ECO:0000256" key="2">
    <source>
        <dbReference type="SAM" id="Phobius"/>
    </source>
</evidence>
<feature type="region of interest" description="Disordered" evidence="1">
    <location>
        <begin position="238"/>
        <end position="309"/>
    </location>
</feature>
<keyword evidence="2" id="KW-0812">Transmembrane</keyword>
<dbReference type="EMBL" id="JAOQBH010000004">
    <property type="protein sequence ID" value="KAJ4137450.1"/>
    <property type="molecule type" value="Genomic_DNA"/>
</dbReference>
<keyword evidence="2" id="KW-1133">Transmembrane helix</keyword>